<sequence>MRILLFFCIIIWISCSGQQTKVGQTQIDTAKLFDPRPEKLEVNFMPLDIYKNCIEIKEGYFVIVINEIQNRFDTESELSNYIKTHTDEINKRKIYVLYDSSVSFKQIVSILALLKNNKLDNYRVIDMDTFFSSPPPAIVQAPTLVSNKIDENDSTNFIITILEKGIRVNHLKTITNFVNASGLDNFITKHKTEIDSTKIFVASTAMTPYTRFKLVKEVLKKHQYFVFKIVVDKQNE</sequence>
<evidence type="ECO:0000313" key="1">
    <source>
        <dbReference type="EMBL" id="MFC4262645.1"/>
    </source>
</evidence>
<dbReference type="EMBL" id="JBHSCZ010000002">
    <property type="protein sequence ID" value="MFC4262645.1"/>
    <property type="molecule type" value="Genomic_DNA"/>
</dbReference>
<evidence type="ECO:0000313" key="2">
    <source>
        <dbReference type="Proteomes" id="UP001595907"/>
    </source>
</evidence>
<comment type="caution">
    <text evidence="1">The sequence shown here is derived from an EMBL/GenBank/DDBJ whole genome shotgun (WGS) entry which is preliminary data.</text>
</comment>
<gene>
    <name evidence="1" type="ORF">ACFOWM_07140</name>
</gene>
<protein>
    <submittedName>
        <fullName evidence="1">Uncharacterized protein</fullName>
    </submittedName>
</protein>
<dbReference type="PROSITE" id="PS51257">
    <property type="entry name" value="PROKAR_LIPOPROTEIN"/>
    <property type="match status" value="1"/>
</dbReference>
<name>A0ABV8QSM6_9BACT</name>
<accession>A0ABV8QSM6</accession>
<reference evidence="2" key="1">
    <citation type="journal article" date="2019" name="Int. J. Syst. Evol. Microbiol.">
        <title>The Global Catalogue of Microorganisms (GCM) 10K type strain sequencing project: providing services to taxonomists for standard genome sequencing and annotation.</title>
        <authorList>
            <consortium name="The Broad Institute Genomics Platform"/>
            <consortium name="The Broad Institute Genome Sequencing Center for Infectious Disease"/>
            <person name="Wu L."/>
            <person name="Ma J."/>
        </authorList>
    </citation>
    <scope>NUCLEOTIDE SEQUENCE [LARGE SCALE GENOMIC DNA]</scope>
    <source>
        <strain evidence="2">CECT 8289</strain>
    </source>
</reference>
<proteinExistence type="predicted"/>
<keyword evidence="2" id="KW-1185">Reference proteome</keyword>
<dbReference type="RefSeq" id="WP_379708295.1">
    <property type="nucleotide sequence ID" value="NZ_JBHSCZ010000002.1"/>
</dbReference>
<dbReference type="Proteomes" id="UP001595907">
    <property type="component" value="Unassembled WGS sequence"/>
</dbReference>
<organism evidence="1 2">
    <name type="scientific">Ferruginibacter yonginensis</name>
    <dbReference type="NCBI Taxonomy" id="1310416"/>
    <lineage>
        <taxon>Bacteria</taxon>
        <taxon>Pseudomonadati</taxon>
        <taxon>Bacteroidota</taxon>
        <taxon>Chitinophagia</taxon>
        <taxon>Chitinophagales</taxon>
        <taxon>Chitinophagaceae</taxon>
        <taxon>Ferruginibacter</taxon>
    </lineage>
</organism>